<evidence type="ECO:0000313" key="2">
    <source>
        <dbReference type="Proteomes" id="UP000001942"/>
    </source>
</evidence>
<dbReference type="AlphaFoldDB" id="Q2GEW6"/>
<dbReference type="STRING" id="222891.NSE_0079"/>
<evidence type="ECO:0000313" key="1">
    <source>
        <dbReference type="EMBL" id="ABD46120.1"/>
    </source>
</evidence>
<accession>Q2GEW6</accession>
<dbReference type="Proteomes" id="UP000001942">
    <property type="component" value="Chromosome"/>
</dbReference>
<dbReference type="EMBL" id="CP000237">
    <property type="protein sequence ID" value="ABD46120.1"/>
    <property type="molecule type" value="Genomic_DNA"/>
</dbReference>
<protein>
    <submittedName>
        <fullName evidence="1">Uncharacterized protein</fullName>
    </submittedName>
</protein>
<name>Q2GEW6_EHRS3</name>
<reference evidence="1 2" key="1">
    <citation type="journal article" date="2006" name="PLoS Genet.">
        <title>Comparative genomics of emerging human ehrlichiosis agents.</title>
        <authorList>
            <person name="Dunning Hotopp J.C."/>
            <person name="Lin M."/>
            <person name="Madupu R."/>
            <person name="Crabtree J."/>
            <person name="Angiuoli S.V."/>
            <person name="Eisen J.A."/>
            <person name="Seshadri R."/>
            <person name="Ren Q."/>
            <person name="Wu M."/>
            <person name="Utterback T.R."/>
            <person name="Smith S."/>
            <person name="Lewis M."/>
            <person name="Khouri H."/>
            <person name="Zhang C."/>
            <person name="Niu H."/>
            <person name="Lin Q."/>
            <person name="Ohashi N."/>
            <person name="Zhi N."/>
            <person name="Nelson W."/>
            <person name="Brinkac L.M."/>
            <person name="Dodson R.J."/>
            <person name="Rosovitz M.J."/>
            <person name="Sundaram J."/>
            <person name="Daugherty S.C."/>
            <person name="Davidsen T."/>
            <person name="Durkin A.S."/>
            <person name="Gwinn M."/>
            <person name="Haft D.H."/>
            <person name="Selengut J.D."/>
            <person name="Sullivan S.A."/>
            <person name="Zafar N."/>
            <person name="Zhou L."/>
            <person name="Benahmed F."/>
            <person name="Forberger H."/>
            <person name="Halpin R."/>
            <person name="Mulligan S."/>
            <person name="Robinson J."/>
            <person name="White O."/>
            <person name="Rikihisa Y."/>
            <person name="Tettelin H."/>
        </authorList>
    </citation>
    <scope>NUCLEOTIDE SEQUENCE [LARGE SCALE GENOMIC DNA]</scope>
    <source>
        <strain evidence="2">ATCC VR-367 / Miyayama</strain>
    </source>
</reference>
<organism evidence="1 2">
    <name type="scientific">Ehrlichia sennetsu (strain ATCC VR-367 / Miyayama)</name>
    <name type="common">Neorickettsia sennetsu</name>
    <dbReference type="NCBI Taxonomy" id="222891"/>
    <lineage>
        <taxon>Bacteria</taxon>
        <taxon>Pseudomonadati</taxon>
        <taxon>Pseudomonadota</taxon>
        <taxon>Alphaproteobacteria</taxon>
        <taxon>Rickettsiales</taxon>
        <taxon>Anaplasmataceae</taxon>
        <taxon>Ehrlichia</taxon>
    </lineage>
</organism>
<sequence length="51" mass="5594">MGARQSILPGTTLVGLIRLHHLVGRRADFQTTSAVEYVGRLLYITRTGVVV</sequence>
<dbReference type="HOGENOM" id="CLU_3101366_0_0_5"/>
<proteinExistence type="predicted"/>
<gene>
    <name evidence="1" type="ordered locus">NSE_0079</name>
</gene>
<keyword evidence="2" id="KW-1185">Reference proteome</keyword>
<dbReference type="KEGG" id="nse:NSE_0079"/>